<comment type="caution">
    <text evidence="2">The sequence shown here is derived from an EMBL/GenBank/DDBJ whole genome shotgun (WGS) entry which is preliminary data.</text>
</comment>
<evidence type="ECO:0000313" key="4">
    <source>
        <dbReference type="Proteomes" id="UP001642409"/>
    </source>
</evidence>
<keyword evidence="1" id="KW-1133">Transmembrane helix</keyword>
<evidence type="ECO:0000256" key="1">
    <source>
        <dbReference type="SAM" id="Phobius"/>
    </source>
</evidence>
<reference evidence="2" key="1">
    <citation type="submission" date="2023-06" db="EMBL/GenBank/DDBJ databases">
        <authorList>
            <person name="Kurt Z."/>
        </authorList>
    </citation>
    <scope>NUCLEOTIDE SEQUENCE</scope>
</reference>
<name>A0AA86PBF3_9EUKA</name>
<evidence type="ECO:0000313" key="2">
    <source>
        <dbReference type="EMBL" id="CAI9935686.1"/>
    </source>
</evidence>
<protein>
    <submittedName>
        <fullName evidence="3">Hypothetical_protein</fullName>
    </submittedName>
</protein>
<keyword evidence="1" id="KW-0472">Membrane</keyword>
<feature type="transmembrane region" description="Helical" evidence="1">
    <location>
        <begin position="104"/>
        <end position="126"/>
    </location>
</feature>
<dbReference type="EMBL" id="CAXDID020000191">
    <property type="protein sequence ID" value="CAL6052103.1"/>
    <property type="molecule type" value="Genomic_DNA"/>
</dbReference>
<dbReference type="Proteomes" id="UP001642409">
    <property type="component" value="Unassembled WGS sequence"/>
</dbReference>
<organism evidence="2">
    <name type="scientific">Hexamita inflata</name>
    <dbReference type="NCBI Taxonomy" id="28002"/>
    <lineage>
        <taxon>Eukaryota</taxon>
        <taxon>Metamonada</taxon>
        <taxon>Diplomonadida</taxon>
        <taxon>Hexamitidae</taxon>
        <taxon>Hexamitinae</taxon>
        <taxon>Hexamita</taxon>
    </lineage>
</organism>
<reference evidence="3 4" key="2">
    <citation type="submission" date="2024-07" db="EMBL/GenBank/DDBJ databases">
        <authorList>
            <person name="Akdeniz Z."/>
        </authorList>
    </citation>
    <scope>NUCLEOTIDE SEQUENCE [LARGE SCALE GENOMIC DNA]</scope>
</reference>
<accession>A0AA86PBF3</accession>
<feature type="transmembrane region" description="Helical" evidence="1">
    <location>
        <begin position="74"/>
        <end position="92"/>
    </location>
</feature>
<keyword evidence="4" id="KW-1185">Reference proteome</keyword>
<gene>
    <name evidence="2" type="ORF">HINF_LOCUS23331</name>
    <name evidence="3" type="ORF">HINF_LOCUS44685</name>
</gene>
<keyword evidence="1" id="KW-0812">Transmembrane</keyword>
<sequence>MHLTNYHKYDLSDQKEPSADELKFYNKILKVHSSHKQIRTIQNQNRIKKLRTFLFENKNDVETMFLDYDRKMNTQLKIIGLLYIGFGHIIVMKNECEHYLVQSLSYWRFVGQLCNYLIYAVMYRYITVK</sequence>
<evidence type="ECO:0000313" key="3">
    <source>
        <dbReference type="EMBL" id="CAL6052103.1"/>
    </source>
</evidence>
<dbReference type="AlphaFoldDB" id="A0AA86PBF3"/>
<proteinExistence type="predicted"/>
<dbReference type="EMBL" id="CATOUU010000623">
    <property type="protein sequence ID" value="CAI9935686.1"/>
    <property type="molecule type" value="Genomic_DNA"/>
</dbReference>